<name>V6SSD4_9FLAO</name>
<dbReference type="PATRIC" id="fig|1341181.4.peg.80"/>
<dbReference type="EMBL" id="AVGG01000001">
    <property type="protein sequence ID" value="ESU29613.1"/>
    <property type="molecule type" value="Genomic_DNA"/>
</dbReference>
<feature type="domain" description="MRM3-like substrate binding" evidence="5">
    <location>
        <begin position="48"/>
        <end position="126"/>
    </location>
</feature>
<dbReference type="eggNOG" id="COG0566">
    <property type="taxonomic scope" value="Bacteria"/>
</dbReference>
<dbReference type="InterPro" id="IPR053888">
    <property type="entry name" value="MRM3-like_sub_bind"/>
</dbReference>
<dbReference type="GO" id="GO:0003723">
    <property type="term" value="F:RNA binding"/>
    <property type="evidence" value="ECO:0007669"/>
    <property type="project" value="InterPro"/>
</dbReference>
<dbReference type="AlphaFoldDB" id="V6SSD4"/>
<dbReference type="PANTHER" id="PTHR43191:SF2">
    <property type="entry name" value="RRNA METHYLTRANSFERASE 3, MITOCHONDRIAL"/>
    <property type="match status" value="1"/>
</dbReference>
<dbReference type="InterPro" id="IPR029064">
    <property type="entry name" value="Ribosomal_eL30-like_sf"/>
</dbReference>
<dbReference type="Pfam" id="PF22435">
    <property type="entry name" value="MRM3-like_sub_bind"/>
    <property type="match status" value="1"/>
</dbReference>
<evidence type="ECO:0000313" key="7">
    <source>
        <dbReference type="Proteomes" id="UP000018004"/>
    </source>
</evidence>
<dbReference type="InterPro" id="IPR051259">
    <property type="entry name" value="rRNA_Methyltransferase"/>
</dbReference>
<dbReference type="GO" id="GO:0008173">
    <property type="term" value="F:RNA methyltransferase activity"/>
    <property type="evidence" value="ECO:0007669"/>
    <property type="project" value="InterPro"/>
</dbReference>
<feature type="domain" description="tRNA/rRNA methyltransferase SpoU type" evidence="4">
    <location>
        <begin position="141"/>
        <end position="278"/>
    </location>
</feature>
<reference evidence="6 7" key="1">
    <citation type="submission" date="2013-08" db="EMBL/GenBank/DDBJ databases">
        <title>Flavobacterium limnosediminis JC2902 genome sequencing.</title>
        <authorList>
            <person name="Lee K."/>
            <person name="Yi H."/>
            <person name="Park S."/>
            <person name="Chun J."/>
        </authorList>
    </citation>
    <scope>NUCLEOTIDE SEQUENCE [LARGE SCALE GENOMIC DNA]</scope>
    <source>
        <strain evidence="6 7">JC2902</strain>
    </source>
</reference>
<dbReference type="GO" id="GO:0032259">
    <property type="term" value="P:methylation"/>
    <property type="evidence" value="ECO:0007669"/>
    <property type="project" value="UniProtKB-KW"/>
</dbReference>
<sequence length="285" mass="31879">MPSGTLFTREQEYIIALNKNNSAIFGEFFFKSITKGRSKIRFFMLSKNQIKLITSLQQKKYRKQHQLFFAEGVKVIQELLNSNFELEHIFTTADDFQNVLKNKISFISEAELKKVSALTTPNTCLALFKIPAERSVVEKGLIVALDDIRDPGNLGTIVRLCDWFGVTQLVCSMETVDVYNPKVVQATMGSITRVAVAYDDIAKFLGETKLPVFGTYMDGASIYKTQLPKEGILVMGNEANGISAEIEKLTPNRLSIPRFGDLQQTESLNVATATAIILSEFKRLG</sequence>
<dbReference type="Gene3D" id="3.30.1330.30">
    <property type="match status" value="1"/>
</dbReference>
<gene>
    <name evidence="6" type="ORF">FLJC2902T_00840</name>
</gene>
<dbReference type="PANTHER" id="PTHR43191">
    <property type="entry name" value="RRNA METHYLTRANSFERASE 3"/>
    <property type="match status" value="1"/>
</dbReference>
<proteinExistence type="inferred from homology"/>
<evidence type="ECO:0000259" key="4">
    <source>
        <dbReference type="Pfam" id="PF00588"/>
    </source>
</evidence>
<dbReference type="SUPFAM" id="SSF55315">
    <property type="entry name" value="L30e-like"/>
    <property type="match status" value="1"/>
</dbReference>
<dbReference type="InterPro" id="IPR029026">
    <property type="entry name" value="tRNA_m1G_MTases_N"/>
</dbReference>
<dbReference type="Gene3D" id="3.40.1280.10">
    <property type="match status" value="1"/>
</dbReference>
<dbReference type="GO" id="GO:0006396">
    <property type="term" value="P:RNA processing"/>
    <property type="evidence" value="ECO:0007669"/>
    <property type="project" value="InterPro"/>
</dbReference>
<dbReference type="CDD" id="cd18109">
    <property type="entry name" value="SpoU-like_RNA-MTase"/>
    <property type="match status" value="1"/>
</dbReference>
<keyword evidence="2 6" id="KW-0489">Methyltransferase</keyword>
<organism evidence="6 7">
    <name type="scientific">Flavobacterium limnosediminis JC2902</name>
    <dbReference type="NCBI Taxonomy" id="1341181"/>
    <lineage>
        <taxon>Bacteria</taxon>
        <taxon>Pseudomonadati</taxon>
        <taxon>Bacteroidota</taxon>
        <taxon>Flavobacteriia</taxon>
        <taxon>Flavobacteriales</taxon>
        <taxon>Flavobacteriaceae</taxon>
        <taxon>Flavobacterium</taxon>
    </lineage>
</organism>
<accession>V6SSD4</accession>
<dbReference type="Pfam" id="PF00588">
    <property type="entry name" value="SpoU_methylase"/>
    <property type="match status" value="1"/>
</dbReference>
<keyword evidence="3 6" id="KW-0808">Transferase</keyword>
<evidence type="ECO:0000256" key="3">
    <source>
        <dbReference type="ARBA" id="ARBA00022679"/>
    </source>
</evidence>
<dbReference type="Proteomes" id="UP000018004">
    <property type="component" value="Unassembled WGS sequence"/>
</dbReference>
<evidence type="ECO:0000256" key="2">
    <source>
        <dbReference type="ARBA" id="ARBA00022603"/>
    </source>
</evidence>
<evidence type="ECO:0000313" key="6">
    <source>
        <dbReference type="EMBL" id="ESU29613.1"/>
    </source>
</evidence>
<comment type="similarity">
    <text evidence="1">Belongs to the class IV-like SAM-binding methyltransferase superfamily. RNA methyltransferase TrmH family.</text>
</comment>
<evidence type="ECO:0000256" key="1">
    <source>
        <dbReference type="ARBA" id="ARBA00007228"/>
    </source>
</evidence>
<dbReference type="InterPro" id="IPR001537">
    <property type="entry name" value="SpoU_MeTrfase"/>
</dbReference>
<protein>
    <submittedName>
        <fullName evidence="6">RNA methyltransferase, TrmH family</fullName>
    </submittedName>
</protein>
<dbReference type="STRING" id="1341181.FLJC2902T_00840"/>
<keyword evidence="7" id="KW-1185">Reference proteome</keyword>
<dbReference type="InterPro" id="IPR029028">
    <property type="entry name" value="Alpha/beta_knot_MTases"/>
</dbReference>
<comment type="caution">
    <text evidence="6">The sequence shown here is derived from an EMBL/GenBank/DDBJ whole genome shotgun (WGS) entry which is preliminary data.</text>
</comment>
<evidence type="ECO:0000259" key="5">
    <source>
        <dbReference type="Pfam" id="PF22435"/>
    </source>
</evidence>
<dbReference type="SUPFAM" id="SSF75217">
    <property type="entry name" value="alpha/beta knot"/>
    <property type="match status" value="1"/>
</dbReference>